<evidence type="ECO:0000313" key="2">
    <source>
        <dbReference type="EMBL" id="KAK7291557.1"/>
    </source>
</evidence>
<evidence type="ECO:0000313" key="3">
    <source>
        <dbReference type="Proteomes" id="UP001372338"/>
    </source>
</evidence>
<dbReference type="AlphaFoldDB" id="A0AAN9PBH6"/>
<comment type="caution">
    <text evidence="2">The sequence shown here is derived from an EMBL/GenBank/DDBJ whole genome shotgun (WGS) entry which is preliminary data.</text>
</comment>
<dbReference type="EMBL" id="JAYWIO010000001">
    <property type="protein sequence ID" value="KAK7291557.1"/>
    <property type="molecule type" value="Genomic_DNA"/>
</dbReference>
<protein>
    <submittedName>
        <fullName evidence="2">Uncharacterized protein</fullName>
    </submittedName>
</protein>
<keyword evidence="3" id="KW-1185">Reference proteome</keyword>
<feature type="region of interest" description="Disordered" evidence="1">
    <location>
        <begin position="24"/>
        <end position="49"/>
    </location>
</feature>
<proteinExistence type="predicted"/>
<dbReference type="Proteomes" id="UP001372338">
    <property type="component" value="Unassembled WGS sequence"/>
</dbReference>
<sequence length="125" mass="13687">MVAGWGAVAGSSWVGLGLLRLGDEEGRTKGEGEGRQRGTRRKEEGVFEGRRRWGTKGRTVVFEGRQRGSNGAVRTVLRLWLGLEAAAGERRTVAMGEVRLAGMKEKNEGRMREKDGGVNSMLLIM</sequence>
<name>A0AAN9PBH6_CROPI</name>
<organism evidence="2 3">
    <name type="scientific">Crotalaria pallida</name>
    <name type="common">Smooth rattlebox</name>
    <name type="synonym">Crotalaria striata</name>
    <dbReference type="NCBI Taxonomy" id="3830"/>
    <lineage>
        <taxon>Eukaryota</taxon>
        <taxon>Viridiplantae</taxon>
        <taxon>Streptophyta</taxon>
        <taxon>Embryophyta</taxon>
        <taxon>Tracheophyta</taxon>
        <taxon>Spermatophyta</taxon>
        <taxon>Magnoliopsida</taxon>
        <taxon>eudicotyledons</taxon>
        <taxon>Gunneridae</taxon>
        <taxon>Pentapetalae</taxon>
        <taxon>rosids</taxon>
        <taxon>fabids</taxon>
        <taxon>Fabales</taxon>
        <taxon>Fabaceae</taxon>
        <taxon>Papilionoideae</taxon>
        <taxon>50 kb inversion clade</taxon>
        <taxon>genistoids sensu lato</taxon>
        <taxon>core genistoids</taxon>
        <taxon>Crotalarieae</taxon>
        <taxon>Crotalaria</taxon>
    </lineage>
</organism>
<reference evidence="2 3" key="1">
    <citation type="submission" date="2024-01" db="EMBL/GenBank/DDBJ databases">
        <title>The genomes of 5 underutilized Papilionoideae crops provide insights into root nodulation and disease resistanc.</title>
        <authorList>
            <person name="Yuan L."/>
        </authorList>
    </citation>
    <scope>NUCLEOTIDE SEQUENCE [LARGE SCALE GENOMIC DNA]</scope>
    <source>
        <strain evidence="2">ZHUSHIDOU_FW_LH</strain>
        <tissue evidence="2">Leaf</tissue>
    </source>
</reference>
<gene>
    <name evidence="2" type="ORF">RIF29_06798</name>
</gene>
<evidence type="ECO:0000256" key="1">
    <source>
        <dbReference type="SAM" id="MobiDB-lite"/>
    </source>
</evidence>
<accession>A0AAN9PBH6</accession>